<feature type="domain" description="C2" evidence="3">
    <location>
        <begin position="1"/>
        <end position="114"/>
    </location>
</feature>
<feature type="compositionally biased region" description="Pro residues" evidence="1">
    <location>
        <begin position="248"/>
        <end position="261"/>
    </location>
</feature>
<keyword evidence="2" id="KW-0812">Transmembrane</keyword>
<reference evidence="4 5" key="1">
    <citation type="submission" date="2024-03" db="EMBL/GenBank/DDBJ databases">
        <authorList>
            <person name="Martinez-Hernandez J."/>
        </authorList>
    </citation>
    <scope>NUCLEOTIDE SEQUENCE [LARGE SCALE GENOMIC DNA]</scope>
</reference>
<feature type="transmembrane region" description="Helical" evidence="2">
    <location>
        <begin position="281"/>
        <end position="300"/>
    </location>
</feature>
<dbReference type="SUPFAM" id="SSF49562">
    <property type="entry name" value="C2 domain (Calcium/lipid-binding domain, CaLB)"/>
    <property type="match status" value="1"/>
</dbReference>
<dbReference type="CDD" id="cd04051">
    <property type="entry name" value="C2_SRC2_like"/>
    <property type="match status" value="1"/>
</dbReference>
<keyword evidence="2" id="KW-0472">Membrane</keyword>
<dbReference type="Proteomes" id="UP001497480">
    <property type="component" value="Unassembled WGS sequence"/>
</dbReference>
<sequence>MEYRTLELNVVSAKNIKDVNLLSKMDVFAVVSISGESQNVQKMKTPVHRDGGTNPTWNFQVKFTVDESLAHQNRLYLEIKLFSERTFAGDTLIGTVNIPVKEFIENPGDGSFRHVSYQVRTQSGKPKGMLNLSYKFGDKIAAPKKAATAAAVYPPPAAAVYPPPAAAYPPQAVSSKQEQPMGYPPSATGSKQEPVIAYPAAGAWGSSTAPPPYGAVPYAAPPQQSGYGYPPPQQSGYGYPPSQQPGYGYPPQPGYGYPPQPQQSGYGYPPAQQQGKKKNKFGMGLGAGLLGGALGGLLIGDMVSDVADYDAGYDAGFDDAGFDF</sequence>
<feature type="region of interest" description="Disordered" evidence="1">
    <location>
        <begin position="224"/>
        <end position="279"/>
    </location>
</feature>
<proteinExistence type="predicted"/>
<dbReference type="Gene3D" id="2.60.40.150">
    <property type="entry name" value="C2 domain"/>
    <property type="match status" value="1"/>
</dbReference>
<dbReference type="GO" id="GO:0006952">
    <property type="term" value="P:defense response"/>
    <property type="evidence" value="ECO:0007669"/>
    <property type="project" value="InterPro"/>
</dbReference>
<evidence type="ECO:0000256" key="2">
    <source>
        <dbReference type="SAM" id="Phobius"/>
    </source>
</evidence>
<dbReference type="InterPro" id="IPR000008">
    <property type="entry name" value="C2_dom"/>
</dbReference>
<keyword evidence="5" id="KW-1185">Reference proteome</keyword>
<dbReference type="Pfam" id="PF00168">
    <property type="entry name" value="C2"/>
    <property type="match status" value="1"/>
</dbReference>
<accession>A0AAV1WJW8</accession>
<dbReference type="InterPro" id="IPR035892">
    <property type="entry name" value="C2_domain_sf"/>
</dbReference>
<gene>
    <name evidence="4" type="ORF">LLUT_LOCUS10694</name>
</gene>
<dbReference type="InterPro" id="IPR044750">
    <property type="entry name" value="C2_SRC2/BAP"/>
</dbReference>
<evidence type="ECO:0000259" key="3">
    <source>
        <dbReference type="PROSITE" id="PS50004"/>
    </source>
</evidence>
<feature type="compositionally biased region" description="Low complexity" evidence="1">
    <location>
        <begin position="262"/>
        <end position="274"/>
    </location>
</feature>
<dbReference type="PROSITE" id="PS50004">
    <property type="entry name" value="C2"/>
    <property type="match status" value="1"/>
</dbReference>
<feature type="compositionally biased region" description="Low complexity" evidence="1">
    <location>
        <begin position="224"/>
        <end position="247"/>
    </location>
</feature>
<organism evidence="4 5">
    <name type="scientific">Lupinus luteus</name>
    <name type="common">European yellow lupine</name>
    <dbReference type="NCBI Taxonomy" id="3873"/>
    <lineage>
        <taxon>Eukaryota</taxon>
        <taxon>Viridiplantae</taxon>
        <taxon>Streptophyta</taxon>
        <taxon>Embryophyta</taxon>
        <taxon>Tracheophyta</taxon>
        <taxon>Spermatophyta</taxon>
        <taxon>Magnoliopsida</taxon>
        <taxon>eudicotyledons</taxon>
        <taxon>Gunneridae</taxon>
        <taxon>Pentapetalae</taxon>
        <taxon>rosids</taxon>
        <taxon>fabids</taxon>
        <taxon>Fabales</taxon>
        <taxon>Fabaceae</taxon>
        <taxon>Papilionoideae</taxon>
        <taxon>50 kb inversion clade</taxon>
        <taxon>genistoids sensu lato</taxon>
        <taxon>core genistoids</taxon>
        <taxon>Genisteae</taxon>
        <taxon>Lupinus</taxon>
    </lineage>
</organism>
<keyword evidence="2" id="KW-1133">Transmembrane helix</keyword>
<feature type="region of interest" description="Disordered" evidence="1">
    <location>
        <begin position="168"/>
        <end position="190"/>
    </location>
</feature>
<protein>
    <recommendedName>
        <fullName evidence="3">C2 domain-containing protein</fullName>
    </recommendedName>
</protein>
<comment type="caution">
    <text evidence="4">The sequence shown here is derived from an EMBL/GenBank/DDBJ whole genome shotgun (WGS) entry which is preliminary data.</text>
</comment>
<name>A0AAV1WJW8_LUPLU</name>
<dbReference type="SMART" id="SM00239">
    <property type="entry name" value="C2"/>
    <property type="match status" value="1"/>
</dbReference>
<evidence type="ECO:0000256" key="1">
    <source>
        <dbReference type="SAM" id="MobiDB-lite"/>
    </source>
</evidence>
<dbReference type="PANTHER" id="PTHR32246">
    <property type="entry name" value="INGRESSION PROTEIN FIC1"/>
    <property type="match status" value="1"/>
</dbReference>
<evidence type="ECO:0000313" key="5">
    <source>
        <dbReference type="Proteomes" id="UP001497480"/>
    </source>
</evidence>
<dbReference type="AlphaFoldDB" id="A0AAV1WJW8"/>
<dbReference type="EMBL" id="CAXHTB010000007">
    <property type="protein sequence ID" value="CAL0309634.1"/>
    <property type="molecule type" value="Genomic_DNA"/>
</dbReference>
<evidence type="ECO:0000313" key="4">
    <source>
        <dbReference type="EMBL" id="CAL0309634.1"/>
    </source>
</evidence>
<dbReference type="PANTHER" id="PTHR32246:SF100">
    <property type="entry name" value="PROTEIN SRC2"/>
    <property type="match status" value="1"/>
</dbReference>